<keyword evidence="1" id="KW-0472">Membrane</keyword>
<sequence length="367" mass="38684">MDDDMQPAGSACDSLDPFTSFVCRTVTDGGVDPGGWLYDETMSRVARAMAEAAETMVTAMWSLIMETTAVDLTADWVRANVATVMMIALPIVIALYMVQLTSAAWRRQPGELARAVVGMVGGLSASAVALSATQSVLMLTDWGCDLIMRWRVGAEVGEAIEALTPAVLVAAASGQGAMLPAMLIIVFGFFFIVASFTVWFALMARKALIIVAAVFAPFAFAGLASRYTSGWVSKWVSIMFALALSKITVVMVFAIAVGAIRAGLSGQADSTLRAIGELSMGLMLLTVAALAPWLTYKFLDFITPGGREWDGTVGRSAATVQAGSHSARTMMIRSRTAMAAGRATAPAAAASSAAVIVRRGRRPNSTR</sequence>
<dbReference type="AlphaFoldDB" id="A0A6L9S9K0"/>
<feature type="transmembrane region" description="Helical" evidence="1">
    <location>
        <begin position="272"/>
        <end position="294"/>
    </location>
</feature>
<reference evidence="2 3" key="1">
    <citation type="submission" date="2020-02" db="EMBL/GenBank/DDBJ databases">
        <authorList>
            <person name="Li X.-J."/>
            <person name="Han X.-M."/>
        </authorList>
    </citation>
    <scope>NUCLEOTIDE SEQUENCE [LARGE SCALE GENOMIC DNA]</scope>
    <source>
        <strain evidence="2 3">CCTCC AB 2017055</strain>
    </source>
</reference>
<protein>
    <recommendedName>
        <fullName evidence="4">Type IV secretion system protein</fullName>
    </recommendedName>
</protein>
<feature type="transmembrane region" description="Helical" evidence="1">
    <location>
        <begin position="207"/>
        <end position="229"/>
    </location>
</feature>
<feature type="transmembrane region" description="Helical" evidence="1">
    <location>
        <begin position="177"/>
        <end position="200"/>
    </location>
</feature>
<organism evidence="2 3">
    <name type="scientific">Phytoactinopolyspora halotolerans</name>
    <dbReference type="NCBI Taxonomy" id="1981512"/>
    <lineage>
        <taxon>Bacteria</taxon>
        <taxon>Bacillati</taxon>
        <taxon>Actinomycetota</taxon>
        <taxon>Actinomycetes</taxon>
        <taxon>Jiangellales</taxon>
        <taxon>Jiangellaceae</taxon>
        <taxon>Phytoactinopolyspora</taxon>
    </lineage>
</organism>
<dbReference type="RefSeq" id="WP_163738350.1">
    <property type="nucleotide sequence ID" value="NZ_JAAGOA010000008.1"/>
</dbReference>
<dbReference type="Proteomes" id="UP000475214">
    <property type="component" value="Unassembled WGS sequence"/>
</dbReference>
<accession>A0A6L9S9K0</accession>
<gene>
    <name evidence="2" type="ORF">G1H10_13575</name>
</gene>
<feature type="transmembrane region" description="Helical" evidence="1">
    <location>
        <begin position="339"/>
        <end position="357"/>
    </location>
</feature>
<evidence type="ECO:0000313" key="2">
    <source>
        <dbReference type="EMBL" id="NEE01198.1"/>
    </source>
</evidence>
<evidence type="ECO:0008006" key="4">
    <source>
        <dbReference type="Google" id="ProtNLM"/>
    </source>
</evidence>
<evidence type="ECO:0000313" key="3">
    <source>
        <dbReference type="Proteomes" id="UP000475214"/>
    </source>
</evidence>
<keyword evidence="1" id="KW-0812">Transmembrane</keyword>
<keyword evidence="3" id="KW-1185">Reference proteome</keyword>
<keyword evidence="1" id="KW-1133">Transmembrane helix</keyword>
<name>A0A6L9S9K0_9ACTN</name>
<proteinExistence type="predicted"/>
<feature type="transmembrane region" description="Helical" evidence="1">
    <location>
        <begin position="235"/>
        <end position="260"/>
    </location>
</feature>
<feature type="transmembrane region" description="Helical" evidence="1">
    <location>
        <begin position="81"/>
        <end position="100"/>
    </location>
</feature>
<comment type="caution">
    <text evidence="2">The sequence shown here is derived from an EMBL/GenBank/DDBJ whole genome shotgun (WGS) entry which is preliminary data.</text>
</comment>
<feature type="transmembrane region" description="Helical" evidence="1">
    <location>
        <begin position="112"/>
        <end position="132"/>
    </location>
</feature>
<evidence type="ECO:0000256" key="1">
    <source>
        <dbReference type="SAM" id="Phobius"/>
    </source>
</evidence>
<dbReference type="EMBL" id="JAAGOA010000008">
    <property type="protein sequence ID" value="NEE01198.1"/>
    <property type="molecule type" value="Genomic_DNA"/>
</dbReference>